<evidence type="ECO:0000313" key="3">
    <source>
        <dbReference type="Proteomes" id="UP001194468"/>
    </source>
</evidence>
<name>A0AAD4BW61_BOLED</name>
<reference evidence="2" key="2">
    <citation type="journal article" date="2020" name="Nat. Commun.">
        <title>Large-scale genome sequencing of mycorrhizal fungi provides insights into the early evolution of symbiotic traits.</title>
        <authorList>
            <person name="Miyauchi S."/>
            <person name="Kiss E."/>
            <person name="Kuo A."/>
            <person name="Drula E."/>
            <person name="Kohler A."/>
            <person name="Sanchez-Garcia M."/>
            <person name="Morin E."/>
            <person name="Andreopoulos B."/>
            <person name="Barry K.W."/>
            <person name="Bonito G."/>
            <person name="Buee M."/>
            <person name="Carver A."/>
            <person name="Chen C."/>
            <person name="Cichocki N."/>
            <person name="Clum A."/>
            <person name="Culley D."/>
            <person name="Crous P.W."/>
            <person name="Fauchery L."/>
            <person name="Girlanda M."/>
            <person name="Hayes R.D."/>
            <person name="Keri Z."/>
            <person name="LaButti K."/>
            <person name="Lipzen A."/>
            <person name="Lombard V."/>
            <person name="Magnuson J."/>
            <person name="Maillard F."/>
            <person name="Murat C."/>
            <person name="Nolan M."/>
            <person name="Ohm R.A."/>
            <person name="Pangilinan J."/>
            <person name="Pereira M.F."/>
            <person name="Perotto S."/>
            <person name="Peter M."/>
            <person name="Pfister S."/>
            <person name="Riley R."/>
            <person name="Sitrit Y."/>
            <person name="Stielow J.B."/>
            <person name="Szollosi G."/>
            <person name="Zifcakova L."/>
            <person name="Stursova M."/>
            <person name="Spatafora J.W."/>
            <person name="Tedersoo L."/>
            <person name="Vaario L.M."/>
            <person name="Yamada A."/>
            <person name="Yan M."/>
            <person name="Wang P."/>
            <person name="Xu J."/>
            <person name="Bruns T."/>
            <person name="Baldrian P."/>
            <person name="Vilgalys R."/>
            <person name="Dunand C."/>
            <person name="Henrissat B."/>
            <person name="Grigoriev I.V."/>
            <person name="Hibbett D."/>
            <person name="Nagy L.G."/>
            <person name="Martin F.M."/>
        </authorList>
    </citation>
    <scope>NUCLEOTIDE SEQUENCE</scope>
    <source>
        <strain evidence="2">BED1</strain>
    </source>
</reference>
<feature type="region of interest" description="Disordered" evidence="1">
    <location>
        <begin position="17"/>
        <end position="329"/>
    </location>
</feature>
<dbReference type="EMBL" id="WHUW01000010">
    <property type="protein sequence ID" value="KAF8441568.1"/>
    <property type="molecule type" value="Genomic_DNA"/>
</dbReference>
<keyword evidence="3" id="KW-1185">Reference proteome</keyword>
<accession>A0AAD4BW61</accession>
<feature type="compositionally biased region" description="Polar residues" evidence="1">
    <location>
        <begin position="197"/>
        <end position="208"/>
    </location>
</feature>
<feature type="compositionally biased region" description="Low complexity" evidence="1">
    <location>
        <begin position="131"/>
        <end position="140"/>
    </location>
</feature>
<dbReference type="AlphaFoldDB" id="A0AAD4BW61"/>
<gene>
    <name evidence="2" type="ORF">L210DRAFT_3478797</name>
</gene>
<proteinExistence type="predicted"/>
<feature type="compositionally biased region" description="Polar residues" evidence="1">
    <location>
        <begin position="141"/>
        <end position="150"/>
    </location>
</feature>
<feature type="compositionally biased region" description="Pro residues" evidence="1">
    <location>
        <begin position="119"/>
        <end position="130"/>
    </location>
</feature>
<evidence type="ECO:0000313" key="2">
    <source>
        <dbReference type="EMBL" id="KAF8441568.1"/>
    </source>
</evidence>
<evidence type="ECO:0000256" key="1">
    <source>
        <dbReference type="SAM" id="MobiDB-lite"/>
    </source>
</evidence>
<comment type="caution">
    <text evidence="2">The sequence shown here is derived from an EMBL/GenBank/DDBJ whole genome shotgun (WGS) entry which is preliminary data.</text>
</comment>
<feature type="compositionally biased region" description="Low complexity" evidence="1">
    <location>
        <begin position="163"/>
        <end position="174"/>
    </location>
</feature>
<dbReference type="Proteomes" id="UP001194468">
    <property type="component" value="Unassembled WGS sequence"/>
</dbReference>
<organism evidence="2 3">
    <name type="scientific">Boletus edulis BED1</name>
    <dbReference type="NCBI Taxonomy" id="1328754"/>
    <lineage>
        <taxon>Eukaryota</taxon>
        <taxon>Fungi</taxon>
        <taxon>Dikarya</taxon>
        <taxon>Basidiomycota</taxon>
        <taxon>Agaricomycotina</taxon>
        <taxon>Agaricomycetes</taxon>
        <taxon>Agaricomycetidae</taxon>
        <taxon>Boletales</taxon>
        <taxon>Boletineae</taxon>
        <taxon>Boletaceae</taxon>
        <taxon>Boletoideae</taxon>
        <taxon>Boletus</taxon>
    </lineage>
</organism>
<feature type="compositionally biased region" description="Basic and acidic residues" evidence="1">
    <location>
        <begin position="153"/>
        <end position="162"/>
    </location>
</feature>
<feature type="compositionally biased region" description="Low complexity" evidence="1">
    <location>
        <begin position="23"/>
        <end position="35"/>
    </location>
</feature>
<reference evidence="2" key="1">
    <citation type="submission" date="2019-10" db="EMBL/GenBank/DDBJ databases">
        <authorList>
            <consortium name="DOE Joint Genome Institute"/>
            <person name="Kuo A."/>
            <person name="Miyauchi S."/>
            <person name="Kiss E."/>
            <person name="Drula E."/>
            <person name="Kohler A."/>
            <person name="Sanchez-Garcia M."/>
            <person name="Andreopoulos B."/>
            <person name="Barry K.W."/>
            <person name="Bonito G."/>
            <person name="Buee M."/>
            <person name="Carver A."/>
            <person name="Chen C."/>
            <person name="Cichocki N."/>
            <person name="Clum A."/>
            <person name="Culley D."/>
            <person name="Crous P.W."/>
            <person name="Fauchery L."/>
            <person name="Girlanda M."/>
            <person name="Hayes R."/>
            <person name="Keri Z."/>
            <person name="LaButti K."/>
            <person name="Lipzen A."/>
            <person name="Lombard V."/>
            <person name="Magnuson J."/>
            <person name="Maillard F."/>
            <person name="Morin E."/>
            <person name="Murat C."/>
            <person name="Nolan M."/>
            <person name="Ohm R."/>
            <person name="Pangilinan J."/>
            <person name="Pereira M."/>
            <person name="Perotto S."/>
            <person name="Peter M."/>
            <person name="Riley R."/>
            <person name="Sitrit Y."/>
            <person name="Stielow B."/>
            <person name="Szollosi G."/>
            <person name="Zifcakova L."/>
            <person name="Stursova M."/>
            <person name="Spatafora J.W."/>
            <person name="Tedersoo L."/>
            <person name="Vaario L.-M."/>
            <person name="Yamada A."/>
            <person name="Yan M."/>
            <person name="Wang P."/>
            <person name="Xu J."/>
            <person name="Bruns T."/>
            <person name="Baldrian P."/>
            <person name="Vilgalys R."/>
            <person name="Henrissat B."/>
            <person name="Grigoriev I.V."/>
            <person name="Hibbett D."/>
            <person name="Nagy L.G."/>
            <person name="Martin F.M."/>
        </authorList>
    </citation>
    <scope>NUCLEOTIDE SEQUENCE</scope>
    <source>
        <strain evidence="2">BED1</strain>
    </source>
</reference>
<sequence length="422" mass="44664">MHGIDLSTLQDASVRAAEADLGTSSSSPDKPSTVSLPKPVIKQTMAGAKPTPMSLAAFMGGNATGPRLRRSEPQADASFAYDGRGDHGPIHPIFGRGGIAMPGMVGHEASAASTSPSFVPQPPPSQPTPATPQTVSSQPSRARTISTSNLARRYVEKIEEHASSQSTSSQLPSQVIRERRQSTPHGSFSEPKVAPTPSLTSYPLSQSLGGRAVSPAKSPIVESRPKTLSATDIRPKTPTTSEVRPKTPMSDFRPRTAPAITLADESRAKTPGTDTTRAKTPIPSSPTRTSFSGALPWQTPRHRPSPQLPSVSTVPPKSIGPPSPARGTYAPQPQRGMSAPFLRPPVNSSLKDPTPSISRLQGRGFVHSMVQASDKISGDAHGSHPPLQSMCFPLRRLHLVRAGVRRGRKVPDAVRCLIDGLL</sequence>
<protein>
    <submittedName>
        <fullName evidence="2">Uncharacterized protein</fullName>
    </submittedName>
</protein>